<dbReference type="Proteomes" id="UP000799772">
    <property type="component" value="Unassembled WGS sequence"/>
</dbReference>
<dbReference type="AlphaFoldDB" id="A0A9P4INI7"/>
<reference evidence="1" key="1">
    <citation type="journal article" date="2020" name="Stud. Mycol.">
        <title>101 Dothideomycetes genomes: a test case for predicting lifestyles and emergence of pathogens.</title>
        <authorList>
            <person name="Haridas S."/>
            <person name="Albert R."/>
            <person name="Binder M."/>
            <person name="Bloem J."/>
            <person name="Labutti K."/>
            <person name="Salamov A."/>
            <person name="Andreopoulos B."/>
            <person name="Baker S."/>
            <person name="Barry K."/>
            <person name="Bills G."/>
            <person name="Bluhm B."/>
            <person name="Cannon C."/>
            <person name="Castanera R."/>
            <person name="Culley D."/>
            <person name="Daum C."/>
            <person name="Ezra D."/>
            <person name="Gonzalez J."/>
            <person name="Henrissat B."/>
            <person name="Kuo A."/>
            <person name="Liang C."/>
            <person name="Lipzen A."/>
            <person name="Lutzoni F."/>
            <person name="Magnuson J."/>
            <person name="Mondo S."/>
            <person name="Nolan M."/>
            <person name="Ohm R."/>
            <person name="Pangilinan J."/>
            <person name="Park H.-J."/>
            <person name="Ramirez L."/>
            <person name="Alfaro M."/>
            <person name="Sun H."/>
            <person name="Tritt A."/>
            <person name="Yoshinaga Y."/>
            <person name="Zwiers L.-H."/>
            <person name="Turgeon B."/>
            <person name="Goodwin S."/>
            <person name="Spatafora J."/>
            <person name="Crous P."/>
            <person name="Grigoriev I."/>
        </authorList>
    </citation>
    <scope>NUCLEOTIDE SEQUENCE</scope>
    <source>
        <strain evidence="1">CBS 133067</strain>
    </source>
</reference>
<organism evidence="1 2">
    <name type="scientific">Rhizodiscina lignyota</name>
    <dbReference type="NCBI Taxonomy" id="1504668"/>
    <lineage>
        <taxon>Eukaryota</taxon>
        <taxon>Fungi</taxon>
        <taxon>Dikarya</taxon>
        <taxon>Ascomycota</taxon>
        <taxon>Pezizomycotina</taxon>
        <taxon>Dothideomycetes</taxon>
        <taxon>Pleosporomycetidae</taxon>
        <taxon>Aulographales</taxon>
        <taxon>Rhizodiscinaceae</taxon>
        <taxon>Rhizodiscina</taxon>
    </lineage>
</organism>
<dbReference type="PANTHER" id="PTHR42085">
    <property type="entry name" value="F-BOX DOMAIN-CONTAINING PROTEIN"/>
    <property type="match status" value="1"/>
</dbReference>
<dbReference type="EMBL" id="ML978122">
    <property type="protein sequence ID" value="KAF2102503.1"/>
    <property type="molecule type" value="Genomic_DNA"/>
</dbReference>
<evidence type="ECO:0000313" key="2">
    <source>
        <dbReference type="Proteomes" id="UP000799772"/>
    </source>
</evidence>
<sequence>MDELRAKKLAAVEAALTRFAPGPPFPFLKLKKDIRERIYRLAVVSPNPIAMKAKGPERYRLPAIIKGSKQTRGEASGMYYSENHFVFRPAPRFNKVSPLTAWVQRIGPENSKILRRVTVSFMEANRVYIELNIYTSGEFPKGVVTLEWPQAKKTHHEQPAVNNDLGGSQVPDVVDGHPAIPVAPGPLKAKKRSKKPPITTTGSTDAIVCALKGKLKKSYPLADKLGVIDDEKPYDIITDNVIGVVNEIFMMAKESTGERFKSGTISSAMWGGMVF</sequence>
<proteinExistence type="predicted"/>
<dbReference type="InterPro" id="IPR038883">
    <property type="entry name" value="AN11006-like"/>
</dbReference>
<evidence type="ECO:0000313" key="1">
    <source>
        <dbReference type="EMBL" id="KAF2102503.1"/>
    </source>
</evidence>
<comment type="caution">
    <text evidence="1">The sequence shown here is derived from an EMBL/GenBank/DDBJ whole genome shotgun (WGS) entry which is preliminary data.</text>
</comment>
<dbReference type="OrthoDB" id="3934270at2759"/>
<dbReference type="PANTHER" id="PTHR42085:SF2">
    <property type="entry name" value="F-BOX DOMAIN-CONTAINING PROTEIN"/>
    <property type="match status" value="1"/>
</dbReference>
<gene>
    <name evidence="1" type="ORF">NA57DRAFT_52073</name>
</gene>
<keyword evidence="2" id="KW-1185">Reference proteome</keyword>
<accession>A0A9P4INI7</accession>
<protein>
    <submittedName>
        <fullName evidence="1">Uncharacterized protein</fullName>
    </submittedName>
</protein>
<name>A0A9P4INI7_9PEZI</name>